<dbReference type="Pfam" id="PF07980">
    <property type="entry name" value="SusD_RagB"/>
    <property type="match status" value="1"/>
</dbReference>
<keyword evidence="9" id="KW-1185">Reference proteome</keyword>
<dbReference type="InterPro" id="IPR033985">
    <property type="entry name" value="SusD-like_N"/>
</dbReference>
<sequence length="460" mass="50744">MMNNNINYIVGMLFFFCIMSCDIKEIPPHQLVKENAVTNSAQAEQALNGAFVPLESINEAPFAADYVTSGSLMAGLAVGGFGSFDDQLIENEFTSSNGWNQSSDMINSANFAIEGTSALSPSEFNSPERRNEIIAEATFMRFFGQYYLFRYFGQHWDLNSPYGGLMRRATADLSNANQGRETVADTYTMLLEDLDFVIANASDFSTPYRPSKLLAKAYKAEVLLMRGTDADLQEAITIAQQVLNDSGRSMAGTYAEVFNTGFDSSELLFTRAVDDRLASIATRNVDSMLNIFGGLISISPAFETLLGADLRAPLYIEEINDALTVPKMSFGGEKGVMFYMRTSQMLLIQAEAHARLGNKNDAIDAINELRVRAGETLLDASSISDNDLSLTIYNEIAKEIGFEKGEEWFAAIRLKDTSGEPLVFGLKSEVTSVNQLIWPIPSAEIEFNEPMDQNPGYEQL</sequence>
<protein>
    <submittedName>
        <fullName evidence="8">RagB/SusD family nutrient uptake outer membrane protein</fullName>
    </submittedName>
</protein>
<organism evidence="8 9">
    <name type="scientific">Flavivirga spongiicola</name>
    <dbReference type="NCBI Taxonomy" id="421621"/>
    <lineage>
        <taxon>Bacteria</taxon>
        <taxon>Pseudomonadati</taxon>
        <taxon>Bacteroidota</taxon>
        <taxon>Flavobacteriia</taxon>
        <taxon>Flavobacteriales</taxon>
        <taxon>Flavobacteriaceae</taxon>
        <taxon>Flavivirga</taxon>
    </lineage>
</organism>
<dbReference type="InterPro" id="IPR012944">
    <property type="entry name" value="SusD_RagB_dom"/>
</dbReference>
<reference evidence="8 9" key="1">
    <citation type="submission" date="2022-09" db="EMBL/GenBank/DDBJ databases">
        <title>Genome sequencing of Flavivirga sp. MEBiC05379.</title>
        <authorList>
            <person name="Oh H.-M."/>
            <person name="Kwon K.K."/>
            <person name="Park M.J."/>
            <person name="Yang S.-H."/>
        </authorList>
    </citation>
    <scope>NUCLEOTIDE SEQUENCE [LARGE SCALE GENOMIC DNA]</scope>
    <source>
        <strain evidence="8 9">MEBiC05379</strain>
    </source>
</reference>
<comment type="subcellular location">
    <subcellularLocation>
        <location evidence="1">Cell outer membrane</location>
    </subcellularLocation>
</comment>
<name>A0ABU7XRI3_9FLAO</name>
<evidence type="ECO:0000313" key="8">
    <source>
        <dbReference type="EMBL" id="MEF3833316.1"/>
    </source>
</evidence>
<comment type="similarity">
    <text evidence="2">Belongs to the SusD family.</text>
</comment>
<evidence type="ECO:0000256" key="4">
    <source>
        <dbReference type="ARBA" id="ARBA00023136"/>
    </source>
</evidence>
<evidence type="ECO:0000256" key="3">
    <source>
        <dbReference type="ARBA" id="ARBA00022729"/>
    </source>
</evidence>
<dbReference type="RefSeq" id="WP_303305665.1">
    <property type="nucleotide sequence ID" value="NZ_JAODOP010000004.1"/>
</dbReference>
<keyword evidence="5" id="KW-0998">Cell outer membrane</keyword>
<comment type="caution">
    <text evidence="8">The sequence shown here is derived from an EMBL/GenBank/DDBJ whole genome shotgun (WGS) entry which is preliminary data.</text>
</comment>
<accession>A0ABU7XRI3</accession>
<keyword evidence="3" id="KW-0732">Signal</keyword>
<evidence type="ECO:0000313" key="9">
    <source>
        <dbReference type="Proteomes" id="UP001337305"/>
    </source>
</evidence>
<dbReference type="SUPFAM" id="SSF48452">
    <property type="entry name" value="TPR-like"/>
    <property type="match status" value="1"/>
</dbReference>
<feature type="domain" description="RagB/SusD" evidence="6">
    <location>
        <begin position="333"/>
        <end position="457"/>
    </location>
</feature>
<dbReference type="Proteomes" id="UP001337305">
    <property type="component" value="Unassembled WGS sequence"/>
</dbReference>
<evidence type="ECO:0000256" key="2">
    <source>
        <dbReference type="ARBA" id="ARBA00006275"/>
    </source>
</evidence>
<evidence type="ECO:0000259" key="7">
    <source>
        <dbReference type="Pfam" id="PF14322"/>
    </source>
</evidence>
<feature type="domain" description="SusD-like N-terminal" evidence="7">
    <location>
        <begin position="90"/>
        <end position="223"/>
    </location>
</feature>
<dbReference type="Pfam" id="PF14322">
    <property type="entry name" value="SusD-like_3"/>
    <property type="match status" value="1"/>
</dbReference>
<dbReference type="InterPro" id="IPR011990">
    <property type="entry name" value="TPR-like_helical_dom_sf"/>
</dbReference>
<evidence type="ECO:0000256" key="5">
    <source>
        <dbReference type="ARBA" id="ARBA00023237"/>
    </source>
</evidence>
<evidence type="ECO:0000256" key="1">
    <source>
        <dbReference type="ARBA" id="ARBA00004442"/>
    </source>
</evidence>
<proteinExistence type="inferred from homology"/>
<gene>
    <name evidence="8" type="ORF">N1F79_09255</name>
</gene>
<dbReference type="EMBL" id="JAODOP010000004">
    <property type="protein sequence ID" value="MEF3833316.1"/>
    <property type="molecule type" value="Genomic_DNA"/>
</dbReference>
<dbReference type="Gene3D" id="1.25.40.390">
    <property type="match status" value="2"/>
</dbReference>
<evidence type="ECO:0000259" key="6">
    <source>
        <dbReference type="Pfam" id="PF07980"/>
    </source>
</evidence>
<keyword evidence="4" id="KW-0472">Membrane</keyword>